<organism evidence="2 3">
    <name type="scientific">Catenulispora acidiphila (strain DSM 44928 / JCM 14897 / NBRC 102108 / NRRL B-24433 / ID139908)</name>
    <dbReference type="NCBI Taxonomy" id="479433"/>
    <lineage>
        <taxon>Bacteria</taxon>
        <taxon>Bacillati</taxon>
        <taxon>Actinomycetota</taxon>
        <taxon>Actinomycetes</taxon>
        <taxon>Catenulisporales</taxon>
        <taxon>Catenulisporaceae</taxon>
        <taxon>Catenulispora</taxon>
    </lineage>
</organism>
<name>C7Q6R8_CATAD</name>
<dbReference type="EMBL" id="CP001700">
    <property type="protein sequence ID" value="ACU74103.1"/>
    <property type="molecule type" value="Genomic_DNA"/>
</dbReference>
<feature type="transmembrane region" description="Helical" evidence="1">
    <location>
        <begin position="116"/>
        <end position="136"/>
    </location>
</feature>
<keyword evidence="1" id="KW-0472">Membrane</keyword>
<dbReference type="KEGG" id="cai:Caci_5244"/>
<gene>
    <name evidence="2" type="ordered locus">Caci_5244</name>
</gene>
<evidence type="ECO:0000313" key="3">
    <source>
        <dbReference type="Proteomes" id="UP000000851"/>
    </source>
</evidence>
<dbReference type="RefSeq" id="WP_015793832.1">
    <property type="nucleotide sequence ID" value="NC_013131.1"/>
</dbReference>
<dbReference type="Proteomes" id="UP000000851">
    <property type="component" value="Chromosome"/>
</dbReference>
<dbReference type="InParanoid" id="C7Q6R8"/>
<feature type="transmembrane region" description="Helical" evidence="1">
    <location>
        <begin position="90"/>
        <end position="110"/>
    </location>
</feature>
<dbReference type="AlphaFoldDB" id="C7Q6R8"/>
<keyword evidence="1" id="KW-0812">Transmembrane</keyword>
<protein>
    <submittedName>
        <fullName evidence="2">Uncharacterized protein</fullName>
    </submittedName>
</protein>
<feature type="transmembrane region" description="Helical" evidence="1">
    <location>
        <begin position="143"/>
        <end position="160"/>
    </location>
</feature>
<evidence type="ECO:0000256" key="1">
    <source>
        <dbReference type="SAM" id="Phobius"/>
    </source>
</evidence>
<keyword evidence="3" id="KW-1185">Reference proteome</keyword>
<dbReference type="eggNOG" id="ENOG502ZPZK">
    <property type="taxonomic scope" value="Bacteria"/>
</dbReference>
<evidence type="ECO:0000313" key="2">
    <source>
        <dbReference type="EMBL" id="ACU74103.1"/>
    </source>
</evidence>
<feature type="transmembrane region" description="Helical" evidence="1">
    <location>
        <begin position="18"/>
        <end position="42"/>
    </location>
</feature>
<reference evidence="2 3" key="1">
    <citation type="journal article" date="2009" name="Stand. Genomic Sci.">
        <title>Complete genome sequence of Catenulispora acidiphila type strain (ID 139908).</title>
        <authorList>
            <person name="Copeland A."/>
            <person name="Lapidus A."/>
            <person name="Glavina Del Rio T."/>
            <person name="Nolan M."/>
            <person name="Lucas S."/>
            <person name="Chen F."/>
            <person name="Tice H."/>
            <person name="Cheng J.F."/>
            <person name="Bruce D."/>
            <person name="Goodwin L."/>
            <person name="Pitluck S."/>
            <person name="Mikhailova N."/>
            <person name="Pati A."/>
            <person name="Ivanova N."/>
            <person name="Mavromatis K."/>
            <person name="Chen A."/>
            <person name="Palaniappan K."/>
            <person name="Chain P."/>
            <person name="Land M."/>
            <person name="Hauser L."/>
            <person name="Chang Y.J."/>
            <person name="Jeffries C.D."/>
            <person name="Chertkov O."/>
            <person name="Brettin T."/>
            <person name="Detter J.C."/>
            <person name="Han C."/>
            <person name="Ali Z."/>
            <person name="Tindall B.J."/>
            <person name="Goker M."/>
            <person name="Bristow J."/>
            <person name="Eisen J.A."/>
            <person name="Markowitz V."/>
            <person name="Hugenholtz P."/>
            <person name="Kyrpides N.C."/>
            <person name="Klenk H.P."/>
        </authorList>
    </citation>
    <scope>NUCLEOTIDE SEQUENCE [LARGE SCALE GENOMIC DNA]</scope>
    <source>
        <strain evidence="3">DSM 44928 / JCM 14897 / NBRC 102108 / NRRL B-24433 / ID139908</strain>
    </source>
</reference>
<feature type="transmembrane region" description="Helical" evidence="1">
    <location>
        <begin position="48"/>
        <end position="70"/>
    </location>
</feature>
<sequence>MAESAPSVTGADRTPRPLLWLGFAAIAGALSVPLAGAAGGLLGDALRGGILALFELVIAGSLLVFSPIAVRKAAGGLLGFAPRKARRVTAIVVVLGLLPWFLEAAVHLSSTDRWQLYWPGWVLYTVVFTLVAAAVALQDVTRAVAVAAVAVLTAAAWLPMRHALVADLADSAVHRLGDPPRSLLRVVSWSDYSSSSYTYRAGVVTRVLDPVTSLPVSDDLTAYLLVSKVGGSTPCDAPFPHGSGDGKLEATPCTPAGDGVWVRGDCEALTLDQGVAVQVIDDQCPGSRQLVEVLRSQRPATDAEILALT</sequence>
<proteinExistence type="predicted"/>
<keyword evidence="1" id="KW-1133">Transmembrane helix</keyword>
<dbReference type="HOGENOM" id="CLU_899224_0_0_11"/>
<accession>C7Q6R8</accession>